<dbReference type="EMBL" id="KI546101">
    <property type="protein sequence ID" value="EST45006.1"/>
    <property type="molecule type" value="Genomic_DNA"/>
</dbReference>
<reference evidence="2" key="2">
    <citation type="submission" date="2020-12" db="EMBL/GenBank/DDBJ databases">
        <title>New Spironucleus salmonicida genome in near-complete chromosomes.</title>
        <authorList>
            <person name="Xu F."/>
            <person name="Kurt Z."/>
            <person name="Jimenez-Gonzalez A."/>
            <person name="Astvaldsson A."/>
            <person name="Andersson J.O."/>
            <person name="Svard S.G."/>
        </authorList>
    </citation>
    <scope>NUCLEOTIDE SEQUENCE</scope>
    <source>
        <strain evidence="2">ATCC 50377</strain>
    </source>
</reference>
<sequence length="442" mass="51044">MRQTKFVKPSEIQLSQSLEKPLKQPLNKQDTVLTNGVPNFYRYYSKQQPQAFENLIFSVAKQLLDGKSEITIEYIDKQSIQILIDVLNLDFPELLPFTLQTYILQGEFIKTLVFQRPNKSDTQNYQKQIESIVESLIQPLLILTSDYDKFHHIFNLLTQFQCANSDNIEYNSILCLLSKKATPLGISKAFTYLSNKLNIFSIVNKAKIGNCIHYFNTIFQNNSFSNVDCYIPAQTLYTCISQSYFSFSDDCIQNMALAYNKPECLSNYYNPLFISGYTPSTALELGKIIAKSVDKQYIDIFLDPKGNKLEDILISGQWCSKRYTDAKINIMGLKFDELNIKHSIRLYISQGDNYYSFPYEISQINNNVIEELQQSFIKVFEQKYYGMFIIIDFHSDYESVKGKILSELGKIFQSIKKLGIYKDMDQINYSGNSSASVFLIKC</sequence>
<accession>V6LMR6</accession>
<name>V6LMR6_9EUKA</name>
<keyword evidence="1" id="KW-0378">Hydrolase</keyword>
<gene>
    <name evidence="1" type="ORF">SS50377_15025</name>
    <name evidence="2" type="ORF">SS50377_25458</name>
</gene>
<protein>
    <submittedName>
        <fullName evidence="1">Transglutaminase/protease-like domain-containing protein</fullName>
    </submittedName>
</protein>
<dbReference type="AlphaFoldDB" id="V6LMR6"/>
<evidence type="ECO:0000313" key="1">
    <source>
        <dbReference type="EMBL" id="EST45006.1"/>
    </source>
</evidence>
<organism evidence="1">
    <name type="scientific">Spironucleus salmonicida</name>
    <dbReference type="NCBI Taxonomy" id="348837"/>
    <lineage>
        <taxon>Eukaryota</taxon>
        <taxon>Metamonada</taxon>
        <taxon>Diplomonadida</taxon>
        <taxon>Hexamitidae</taxon>
        <taxon>Hexamitinae</taxon>
        <taxon>Spironucleus</taxon>
    </lineage>
</organism>
<dbReference type="VEuPathDB" id="GiardiaDB:SS50377_25458"/>
<proteinExistence type="predicted"/>
<evidence type="ECO:0000313" key="2">
    <source>
        <dbReference type="EMBL" id="KAH0573338.1"/>
    </source>
</evidence>
<dbReference type="GO" id="GO:0006508">
    <property type="term" value="P:proteolysis"/>
    <property type="evidence" value="ECO:0007669"/>
    <property type="project" value="UniProtKB-KW"/>
</dbReference>
<evidence type="ECO:0000313" key="3">
    <source>
        <dbReference type="Proteomes" id="UP000018208"/>
    </source>
</evidence>
<keyword evidence="3" id="KW-1185">Reference proteome</keyword>
<dbReference type="GO" id="GO:0008233">
    <property type="term" value="F:peptidase activity"/>
    <property type="evidence" value="ECO:0007669"/>
    <property type="project" value="UniProtKB-KW"/>
</dbReference>
<keyword evidence="1" id="KW-0645">Protease</keyword>
<dbReference type="EMBL" id="AUWU02000005">
    <property type="protein sequence ID" value="KAH0573338.1"/>
    <property type="molecule type" value="Genomic_DNA"/>
</dbReference>
<dbReference type="Proteomes" id="UP000018208">
    <property type="component" value="Unassembled WGS sequence"/>
</dbReference>
<reference evidence="1 2" key="1">
    <citation type="journal article" date="2014" name="PLoS Genet.">
        <title>The Genome of Spironucleus salmonicida Highlights a Fish Pathogen Adapted to Fluctuating Environments.</title>
        <authorList>
            <person name="Xu F."/>
            <person name="Jerlstrom-Hultqvist J."/>
            <person name="Einarsson E."/>
            <person name="Astvaldsson A."/>
            <person name="Svard S.G."/>
            <person name="Andersson J.O."/>
        </authorList>
    </citation>
    <scope>NUCLEOTIDE SEQUENCE</scope>
    <source>
        <strain evidence="2">ATCC 50377</strain>
    </source>
</reference>